<accession>A0A1B7MGW8</accession>
<organism evidence="1 2">
    <name type="scientific">Rhizopogon vinicolor AM-OR11-026</name>
    <dbReference type="NCBI Taxonomy" id="1314800"/>
    <lineage>
        <taxon>Eukaryota</taxon>
        <taxon>Fungi</taxon>
        <taxon>Dikarya</taxon>
        <taxon>Basidiomycota</taxon>
        <taxon>Agaricomycotina</taxon>
        <taxon>Agaricomycetes</taxon>
        <taxon>Agaricomycetidae</taxon>
        <taxon>Boletales</taxon>
        <taxon>Suillineae</taxon>
        <taxon>Rhizopogonaceae</taxon>
        <taxon>Rhizopogon</taxon>
    </lineage>
</organism>
<proteinExistence type="predicted"/>
<protein>
    <submittedName>
        <fullName evidence="1">Uncharacterized protein</fullName>
    </submittedName>
</protein>
<gene>
    <name evidence="1" type="ORF">K503DRAFT_777259</name>
</gene>
<dbReference type="InParanoid" id="A0A1B7MGW8"/>
<evidence type="ECO:0000313" key="2">
    <source>
        <dbReference type="Proteomes" id="UP000092154"/>
    </source>
</evidence>
<dbReference type="AlphaFoldDB" id="A0A1B7MGW8"/>
<dbReference type="OrthoDB" id="3022198at2759"/>
<sequence length="59" mass="6762">MVRSPTLFHAEVALGFLILLDIQYIHALLQANPTLYLDELQEQLFAARDKYISLSTISR</sequence>
<name>A0A1B7MGW8_9AGAM</name>
<keyword evidence="2" id="KW-1185">Reference proteome</keyword>
<evidence type="ECO:0000313" key="1">
    <source>
        <dbReference type="EMBL" id="OAX31828.1"/>
    </source>
</evidence>
<feature type="non-terminal residue" evidence="1">
    <location>
        <position position="59"/>
    </location>
</feature>
<dbReference type="Proteomes" id="UP000092154">
    <property type="component" value="Unassembled WGS sequence"/>
</dbReference>
<reference evidence="1 2" key="1">
    <citation type="submission" date="2016-06" db="EMBL/GenBank/DDBJ databases">
        <title>Comparative genomics of the ectomycorrhizal sister species Rhizopogon vinicolor and Rhizopogon vesiculosus (Basidiomycota: Boletales) reveals a divergence of the mating type B locus.</title>
        <authorList>
            <consortium name="DOE Joint Genome Institute"/>
            <person name="Mujic A.B."/>
            <person name="Kuo A."/>
            <person name="Tritt A."/>
            <person name="Lipzen A."/>
            <person name="Chen C."/>
            <person name="Johnson J."/>
            <person name="Sharma A."/>
            <person name="Barry K."/>
            <person name="Grigoriev I.V."/>
            <person name="Spatafora J.W."/>
        </authorList>
    </citation>
    <scope>NUCLEOTIDE SEQUENCE [LARGE SCALE GENOMIC DNA]</scope>
    <source>
        <strain evidence="1 2">AM-OR11-026</strain>
    </source>
</reference>
<dbReference type="EMBL" id="KV449223">
    <property type="protein sequence ID" value="OAX31828.1"/>
    <property type="molecule type" value="Genomic_DNA"/>
</dbReference>